<keyword evidence="8" id="KW-1015">Disulfide bond</keyword>
<dbReference type="InterPro" id="IPR014729">
    <property type="entry name" value="Rossmann-like_a/b/a_fold"/>
</dbReference>
<keyword evidence="3 12" id="KW-0808">Transferase</keyword>
<dbReference type="Gene3D" id="2.30.30.280">
    <property type="entry name" value="Adenine nucleotide alpha hydrolases-like domains"/>
    <property type="match status" value="1"/>
</dbReference>
<keyword evidence="5" id="KW-0547">Nucleotide-binding</keyword>
<dbReference type="InterPro" id="IPR023382">
    <property type="entry name" value="MnmA-like_central_sf"/>
</dbReference>
<evidence type="ECO:0000259" key="10">
    <source>
        <dbReference type="Pfam" id="PF20258"/>
    </source>
</evidence>
<dbReference type="AlphaFoldDB" id="A0A1W1H5G7"/>
<keyword evidence="13" id="KW-1185">Reference proteome</keyword>
<reference evidence="12 13" key="1">
    <citation type="submission" date="2017-03" db="EMBL/GenBank/DDBJ databases">
        <authorList>
            <person name="Afonso C.L."/>
            <person name="Miller P.J."/>
            <person name="Scott M.A."/>
            <person name="Spackman E."/>
            <person name="Goraichik I."/>
            <person name="Dimitrov K.M."/>
            <person name="Suarez D.L."/>
            <person name="Swayne D.E."/>
        </authorList>
    </citation>
    <scope>NUCLEOTIDE SEQUENCE [LARGE SCALE GENOMIC DNA]</scope>
    <source>
        <strain evidence="12">PRJEB14757</strain>
    </source>
</reference>
<accession>A0A1W1H5G7</accession>
<evidence type="ECO:0000256" key="1">
    <source>
        <dbReference type="ARBA" id="ARBA00011949"/>
    </source>
</evidence>
<feature type="domain" description="tRNA-specific 2-thiouridylase MnmA-like central" evidence="11">
    <location>
        <begin position="107"/>
        <end position="161"/>
    </location>
</feature>
<keyword evidence="6" id="KW-0067">ATP-binding</keyword>
<dbReference type="EMBL" id="FWEV01000013">
    <property type="protein sequence ID" value="SLM27731.1"/>
    <property type="molecule type" value="Genomic_DNA"/>
</dbReference>
<keyword evidence="4" id="KW-0819">tRNA processing</keyword>
<dbReference type="InterPro" id="IPR004506">
    <property type="entry name" value="MnmA-like"/>
</dbReference>
<evidence type="ECO:0000313" key="12">
    <source>
        <dbReference type="EMBL" id="SLM27731.1"/>
    </source>
</evidence>
<dbReference type="Gene3D" id="2.40.30.10">
    <property type="entry name" value="Translation factors"/>
    <property type="match status" value="1"/>
</dbReference>
<proteinExistence type="predicted"/>
<dbReference type="PANTHER" id="PTHR11933">
    <property type="entry name" value="TRNA 5-METHYLAMINOMETHYL-2-THIOURIDYLATE -METHYLTRANSFERASE"/>
    <property type="match status" value="1"/>
</dbReference>
<evidence type="ECO:0000256" key="4">
    <source>
        <dbReference type="ARBA" id="ARBA00022694"/>
    </source>
</evidence>
<dbReference type="GO" id="GO:0103016">
    <property type="term" value="F:tRNA-uridine 2-sulfurtransferase activity"/>
    <property type="evidence" value="ECO:0007669"/>
    <property type="project" value="UniProtKB-EC"/>
</dbReference>
<dbReference type="GO" id="GO:0002143">
    <property type="term" value="P:tRNA wobble position uridine thiolation"/>
    <property type="evidence" value="ECO:0007669"/>
    <property type="project" value="TreeGrafter"/>
</dbReference>
<dbReference type="FunFam" id="2.30.30.280:FF:000001">
    <property type="entry name" value="tRNA-specific 2-thiouridylase MnmA"/>
    <property type="match status" value="1"/>
</dbReference>
<dbReference type="CDD" id="cd01998">
    <property type="entry name" value="MnmA_TRMU-like"/>
    <property type="match status" value="1"/>
</dbReference>
<evidence type="ECO:0000256" key="7">
    <source>
        <dbReference type="ARBA" id="ARBA00022884"/>
    </source>
</evidence>
<evidence type="ECO:0000256" key="8">
    <source>
        <dbReference type="ARBA" id="ARBA00023157"/>
    </source>
</evidence>
<dbReference type="GO" id="GO:0005524">
    <property type="term" value="F:ATP binding"/>
    <property type="evidence" value="ECO:0007669"/>
    <property type="project" value="UniProtKB-KW"/>
</dbReference>
<evidence type="ECO:0000256" key="6">
    <source>
        <dbReference type="ARBA" id="ARBA00022840"/>
    </source>
</evidence>
<dbReference type="Gene3D" id="3.40.50.620">
    <property type="entry name" value="HUPs"/>
    <property type="match status" value="1"/>
</dbReference>
<organism evidence="12 13">
    <name type="scientific">Desulfamplus magnetovallimortis</name>
    <dbReference type="NCBI Taxonomy" id="1246637"/>
    <lineage>
        <taxon>Bacteria</taxon>
        <taxon>Pseudomonadati</taxon>
        <taxon>Thermodesulfobacteriota</taxon>
        <taxon>Desulfobacteria</taxon>
        <taxon>Desulfobacterales</taxon>
        <taxon>Desulfobacteraceae</taxon>
        <taxon>Desulfamplus</taxon>
    </lineage>
</organism>
<evidence type="ECO:0000313" key="13">
    <source>
        <dbReference type="Proteomes" id="UP000191931"/>
    </source>
</evidence>
<dbReference type="Pfam" id="PF03054">
    <property type="entry name" value="tRNA_Me_trans"/>
    <property type="match status" value="1"/>
</dbReference>
<protein>
    <recommendedName>
        <fullName evidence="1">tRNA-uridine 2-sulfurtransferase</fullName>
        <ecNumber evidence="1">2.8.1.13</ecNumber>
    </recommendedName>
</protein>
<keyword evidence="2" id="KW-0820">tRNA-binding</keyword>
<gene>
    <name evidence="12" type="ORF">MTBBW1_110016</name>
</gene>
<dbReference type="Proteomes" id="UP000191931">
    <property type="component" value="Unassembled WGS sequence"/>
</dbReference>
<keyword evidence="7" id="KW-0694">RNA-binding</keyword>
<dbReference type="Pfam" id="PF20258">
    <property type="entry name" value="tRNA_Me_trans_C"/>
    <property type="match status" value="1"/>
</dbReference>
<dbReference type="Pfam" id="PF20259">
    <property type="entry name" value="tRNA_Me_trans_M"/>
    <property type="match status" value="1"/>
</dbReference>
<feature type="domain" description="tRNA-specific 2-thiouridylase MnmA-like C-terminal" evidence="10">
    <location>
        <begin position="168"/>
        <end position="259"/>
    </location>
</feature>
<evidence type="ECO:0000256" key="9">
    <source>
        <dbReference type="ARBA" id="ARBA00051542"/>
    </source>
</evidence>
<dbReference type="InterPro" id="IPR046884">
    <property type="entry name" value="MnmA-like_central"/>
</dbReference>
<dbReference type="InterPro" id="IPR046885">
    <property type="entry name" value="MnmA-like_C"/>
</dbReference>
<evidence type="ECO:0000259" key="11">
    <source>
        <dbReference type="Pfam" id="PF20259"/>
    </source>
</evidence>
<evidence type="ECO:0000256" key="5">
    <source>
        <dbReference type="ARBA" id="ARBA00022741"/>
    </source>
</evidence>
<dbReference type="PANTHER" id="PTHR11933:SF5">
    <property type="entry name" value="MITOCHONDRIAL TRNA-SPECIFIC 2-THIOURIDYLASE 1"/>
    <property type="match status" value="1"/>
</dbReference>
<evidence type="ECO:0000256" key="3">
    <source>
        <dbReference type="ARBA" id="ARBA00022679"/>
    </source>
</evidence>
<dbReference type="EC" id="2.8.1.13" evidence="1"/>
<dbReference type="STRING" id="1246637.MTBBW1_110016"/>
<dbReference type="SUPFAM" id="SSF52402">
    <property type="entry name" value="Adenine nucleotide alpha hydrolases-like"/>
    <property type="match status" value="1"/>
</dbReference>
<dbReference type="GO" id="GO:0000049">
    <property type="term" value="F:tRNA binding"/>
    <property type="evidence" value="ECO:0007669"/>
    <property type="project" value="UniProtKB-KW"/>
</dbReference>
<comment type="catalytic activity">
    <reaction evidence="9">
        <text>S-sulfanyl-L-cysteinyl-[protein] + uridine(34) in tRNA + AH2 + ATP = 2-thiouridine(34) in tRNA + L-cysteinyl-[protein] + A + AMP + diphosphate + H(+)</text>
        <dbReference type="Rhea" id="RHEA:47032"/>
        <dbReference type="Rhea" id="RHEA-COMP:10131"/>
        <dbReference type="Rhea" id="RHEA-COMP:11726"/>
        <dbReference type="Rhea" id="RHEA-COMP:11727"/>
        <dbReference type="Rhea" id="RHEA-COMP:11728"/>
        <dbReference type="ChEBI" id="CHEBI:13193"/>
        <dbReference type="ChEBI" id="CHEBI:15378"/>
        <dbReference type="ChEBI" id="CHEBI:17499"/>
        <dbReference type="ChEBI" id="CHEBI:29950"/>
        <dbReference type="ChEBI" id="CHEBI:30616"/>
        <dbReference type="ChEBI" id="CHEBI:33019"/>
        <dbReference type="ChEBI" id="CHEBI:61963"/>
        <dbReference type="ChEBI" id="CHEBI:65315"/>
        <dbReference type="ChEBI" id="CHEBI:87170"/>
        <dbReference type="ChEBI" id="CHEBI:456215"/>
        <dbReference type="EC" id="2.8.1.13"/>
    </reaction>
</comment>
<evidence type="ECO:0000256" key="2">
    <source>
        <dbReference type="ARBA" id="ARBA00022555"/>
    </source>
</evidence>
<name>A0A1W1H5G7_9BACT</name>
<sequence>MYDAAVKLGADTIATGHYIRTERDDEENPVLLKGLDSLKEQSYFLSMLSHRQLKNTLFPLGEYTKQEVIEIASENHLVPLEKKESQDICFIHDSTFAEFIVSKTGMKFTPGDIVTTDNKVVGRHRGLHCYTIGQRRGLNCPGPEPYYVKSIDMINNRLIVGFRKELYSDTLNVRNVNWLSPCTEFSWDKPMKVMTKIRYSHTDAPSTLFPSSESTAETLNKTTCPNHIKIIFDSPQFAVTPGQGAVFYKEDKVIGAGIIQ</sequence>